<sequence>MCHRLVVLRSKHKEEEEDKIECLLHADWVKNPAVDYSILGPLVVQIVEDFKAKCGDGMASREGKNCWDTDPLGSGTSDLFSMRIHHVKELRTSL</sequence>
<dbReference type="Gramene" id="evm.model.05.685">
    <property type="protein sequence ID" value="cds.evm.model.05.685"/>
    <property type="gene ID" value="evm.TU.05.685"/>
</dbReference>
<reference evidence="1" key="1">
    <citation type="submission" date="2018-11" db="EMBL/GenBank/DDBJ databases">
        <authorList>
            <person name="Grassa J C."/>
        </authorList>
    </citation>
    <scope>NUCLEOTIDE SEQUENCE [LARGE SCALE GENOMIC DNA]</scope>
</reference>
<protein>
    <submittedName>
        <fullName evidence="1">Uncharacterized protein</fullName>
    </submittedName>
</protein>
<dbReference type="Proteomes" id="UP000596661">
    <property type="component" value="Chromosome 5"/>
</dbReference>
<evidence type="ECO:0000313" key="2">
    <source>
        <dbReference type="Proteomes" id="UP000596661"/>
    </source>
</evidence>
<reference evidence="1" key="2">
    <citation type="submission" date="2021-03" db="UniProtKB">
        <authorList>
            <consortium name="EnsemblPlants"/>
        </authorList>
    </citation>
    <scope>IDENTIFICATION</scope>
</reference>
<dbReference type="AlphaFoldDB" id="A0A803PRF1"/>
<evidence type="ECO:0000313" key="1">
    <source>
        <dbReference type="EnsemblPlants" id="cds.evm.model.05.685"/>
    </source>
</evidence>
<dbReference type="EMBL" id="UZAU01000440">
    <property type="status" value="NOT_ANNOTATED_CDS"/>
    <property type="molecule type" value="Genomic_DNA"/>
</dbReference>
<accession>A0A803PRF1</accession>
<keyword evidence="2" id="KW-1185">Reference proteome</keyword>
<dbReference type="EnsemblPlants" id="evm.model.05.685">
    <property type="protein sequence ID" value="cds.evm.model.05.685"/>
    <property type="gene ID" value="evm.TU.05.685"/>
</dbReference>
<proteinExistence type="predicted"/>
<organism evidence="1 2">
    <name type="scientific">Cannabis sativa</name>
    <name type="common">Hemp</name>
    <name type="synonym">Marijuana</name>
    <dbReference type="NCBI Taxonomy" id="3483"/>
    <lineage>
        <taxon>Eukaryota</taxon>
        <taxon>Viridiplantae</taxon>
        <taxon>Streptophyta</taxon>
        <taxon>Embryophyta</taxon>
        <taxon>Tracheophyta</taxon>
        <taxon>Spermatophyta</taxon>
        <taxon>Magnoliopsida</taxon>
        <taxon>eudicotyledons</taxon>
        <taxon>Gunneridae</taxon>
        <taxon>Pentapetalae</taxon>
        <taxon>rosids</taxon>
        <taxon>fabids</taxon>
        <taxon>Rosales</taxon>
        <taxon>Cannabaceae</taxon>
        <taxon>Cannabis</taxon>
    </lineage>
</organism>
<name>A0A803PRF1_CANSA</name>